<reference evidence="3" key="1">
    <citation type="submission" date="2019-02" db="EMBL/GenBank/DDBJ databases">
        <authorList>
            <person name="Gruber-Vodicka R. H."/>
            <person name="Seah K. B. B."/>
        </authorList>
    </citation>
    <scope>NUCLEOTIDE SEQUENCE</scope>
    <source>
        <strain evidence="1">BECK_BZ197</strain>
        <strain evidence="3">BECK_BZ198</strain>
        <strain evidence="2">BECK_BZ199</strain>
    </source>
</reference>
<evidence type="ECO:0000313" key="1">
    <source>
        <dbReference type="EMBL" id="VFK32958.1"/>
    </source>
</evidence>
<gene>
    <name evidence="1" type="ORF">BECKMB1821G_GA0114241_11327</name>
    <name evidence="3" type="ORF">BECKMB1821H_GA0114242_11279</name>
    <name evidence="2" type="ORF">BECKMB1821I_GA0114274_11437</name>
</gene>
<sequence length="74" mass="8105">MTHSAQQMLEQAVQFSALDRAALIEGLIASLDKPDDALDTLWLKEAEDRMEAWRAGELASVDADEVFAELGRGS</sequence>
<evidence type="ECO:0000313" key="3">
    <source>
        <dbReference type="EMBL" id="VFK77355.1"/>
    </source>
</evidence>
<dbReference type="AlphaFoldDB" id="A0A451BGD5"/>
<dbReference type="EMBL" id="CAADGH010000127">
    <property type="protein sequence ID" value="VFK77355.1"/>
    <property type="molecule type" value="Genomic_DNA"/>
</dbReference>
<dbReference type="EMBL" id="CAADFO010000132">
    <property type="protein sequence ID" value="VFK32958.1"/>
    <property type="molecule type" value="Genomic_DNA"/>
</dbReference>
<accession>A0A451BGD5</accession>
<name>A0A451BGD5_9GAMM</name>
<dbReference type="EMBL" id="CAADFQ010000143">
    <property type="protein sequence ID" value="VFK35761.1"/>
    <property type="molecule type" value="Genomic_DNA"/>
</dbReference>
<organism evidence="3">
    <name type="scientific">Candidatus Kentrum sp. MB</name>
    <dbReference type="NCBI Taxonomy" id="2138164"/>
    <lineage>
        <taxon>Bacteria</taxon>
        <taxon>Pseudomonadati</taxon>
        <taxon>Pseudomonadota</taxon>
        <taxon>Gammaproteobacteria</taxon>
        <taxon>Candidatus Kentrum</taxon>
    </lineage>
</organism>
<dbReference type="InterPro" id="IPR013406">
    <property type="entry name" value="CHP02574_addiction_mod"/>
</dbReference>
<dbReference type="Pfam" id="PF09720">
    <property type="entry name" value="Unstab_antitox"/>
    <property type="match status" value="1"/>
</dbReference>
<proteinExistence type="predicted"/>
<protein>
    <submittedName>
        <fullName evidence="3">Addiction module component</fullName>
    </submittedName>
</protein>
<evidence type="ECO:0000313" key="2">
    <source>
        <dbReference type="EMBL" id="VFK35761.1"/>
    </source>
</evidence>